<dbReference type="Pfam" id="PF01342">
    <property type="entry name" value="SAND"/>
    <property type="match status" value="1"/>
</dbReference>
<dbReference type="PANTHER" id="PTHR10417">
    <property type="entry name" value="GLUCOCORTICOID MODULATORY ELEMENT-BINDING PROTEIN"/>
    <property type="match status" value="1"/>
</dbReference>
<dbReference type="PANTHER" id="PTHR10417:SF15">
    <property type="entry name" value="STERILE ALPHA MOTIF DOMAIN-CONTAINING 11"/>
    <property type="match status" value="1"/>
</dbReference>
<accession>A0A1D1V947</accession>
<dbReference type="EMBL" id="BDGG01000004">
    <property type="protein sequence ID" value="GAU98211.1"/>
    <property type="molecule type" value="Genomic_DNA"/>
</dbReference>
<feature type="region of interest" description="Disordered" evidence="4">
    <location>
        <begin position="173"/>
        <end position="195"/>
    </location>
</feature>
<evidence type="ECO:0000313" key="7">
    <source>
        <dbReference type="Proteomes" id="UP000186922"/>
    </source>
</evidence>
<feature type="domain" description="SAND" evidence="5">
    <location>
        <begin position="79"/>
        <end position="149"/>
    </location>
</feature>
<evidence type="ECO:0000256" key="4">
    <source>
        <dbReference type="SAM" id="MobiDB-lite"/>
    </source>
</evidence>
<sequence>MLHSMGIPARYSVLPPMGVQNAGTRNPMSLLPPPTMGSFGPPSSLQMYLHNLAQRESMIRNAFADYLKPVCSQEGEIMLDVECGENRGLLYLSRFCQGSKGPCIRFEDMWLTPNEFQYISGRESAKDWKRSIRHQGKSLKLLLAKGILTVHPSSCSCTGCRISSPVNRGKLSGFAPRFDEGGPDYTDAPDDRRVNPANLQDQFARKFAEHDRSPSNPPGSEEARRSPASPEQKLKKQALSVNHDGQNIFMTTKNVPTGNGTDWFFDKPLIQHLPGLKERSPASVHDTHTEPLSFLRNLARDSMAVKSDGIAQKPSFPFYKPVPQMHPGIINTGNLDFNDVIRMNSILQNSKSLFSNPSVSQASAFYHLPPFSSVSIPAPSGTSDSSDTPVLGTSPKQVYSGSPATVPPKIKDPDTPLDLSGGLSERNEEVLRSRKPKNPPPVRITEGVFGKRRRLEDDAYGTPSASVNTEVTSFRPKKLRHLYHKEAYSPLQSVSNSPLNIQSPESNVEVQGRRNEDAESRTSDELLERPRSI</sequence>
<feature type="region of interest" description="Disordered" evidence="4">
    <location>
        <begin position="489"/>
        <end position="533"/>
    </location>
</feature>
<keyword evidence="7" id="KW-1185">Reference proteome</keyword>
<feature type="region of interest" description="Disordered" evidence="4">
    <location>
        <begin position="207"/>
        <end position="244"/>
    </location>
</feature>
<feature type="compositionally biased region" description="Polar residues" evidence="4">
    <location>
        <begin position="490"/>
        <end position="509"/>
    </location>
</feature>
<reference evidence="6 7" key="1">
    <citation type="journal article" date="2016" name="Nat. Commun.">
        <title>Extremotolerant tardigrade genome and improved radiotolerance of human cultured cells by tardigrade-unique protein.</title>
        <authorList>
            <person name="Hashimoto T."/>
            <person name="Horikawa D.D."/>
            <person name="Saito Y."/>
            <person name="Kuwahara H."/>
            <person name="Kozuka-Hata H."/>
            <person name="Shin-I T."/>
            <person name="Minakuchi Y."/>
            <person name="Ohishi K."/>
            <person name="Motoyama A."/>
            <person name="Aizu T."/>
            <person name="Enomoto A."/>
            <person name="Kondo K."/>
            <person name="Tanaka S."/>
            <person name="Hara Y."/>
            <person name="Koshikawa S."/>
            <person name="Sagara H."/>
            <person name="Miura T."/>
            <person name="Yokobori S."/>
            <person name="Miyagawa K."/>
            <person name="Suzuki Y."/>
            <person name="Kubo T."/>
            <person name="Oyama M."/>
            <person name="Kohara Y."/>
            <person name="Fujiyama A."/>
            <person name="Arakawa K."/>
            <person name="Katayama T."/>
            <person name="Toyoda A."/>
            <person name="Kunieda T."/>
        </authorList>
    </citation>
    <scope>NUCLEOTIDE SEQUENCE [LARGE SCALE GENOMIC DNA]</scope>
    <source>
        <strain evidence="6 7">YOKOZUNA-1</strain>
    </source>
</reference>
<dbReference type="InterPro" id="IPR000770">
    <property type="entry name" value="SAND_dom"/>
</dbReference>
<evidence type="ECO:0000259" key="5">
    <source>
        <dbReference type="PROSITE" id="PS50864"/>
    </source>
</evidence>
<protein>
    <recommendedName>
        <fullName evidence="5">SAND domain-containing protein</fullName>
    </recommendedName>
</protein>
<keyword evidence="2" id="KW-0804">Transcription</keyword>
<dbReference type="STRING" id="947166.A0A1D1V947"/>
<dbReference type="OrthoDB" id="6433810at2759"/>
<feature type="region of interest" description="Disordered" evidence="4">
    <location>
        <begin position="378"/>
        <end position="445"/>
    </location>
</feature>
<evidence type="ECO:0000256" key="2">
    <source>
        <dbReference type="ARBA" id="ARBA00023163"/>
    </source>
</evidence>
<dbReference type="SMART" id="SM00258">
    <property type="entry name" value="SAND"/>
    <property type="match status" value="1"/>
</dbReference>
<evidence type="ECO:0000313" key="6">
    <source>
        <dbReference type="EMBL" id="GAU98211.1"/>
    </source>
</evidence>
<dbReference type="AlphaFoldDB" id="A0A1D1V947"/>
<dbReference type="InterPro" id="IPR010919">
    <property type="entry name" value="SAND-like_dom_sf"/>
</dbReference>
<dbReference type="Proteomes" id="UP000186922">
    <property type="component" value="Unassembled WGS sequence"/>
</dbReference>
<feature type="compositionally biased region" description="Polar residues" evidence="4">
    <location>
        <begin position="394"/>
        <end position="403"/>
    </location>
</feature>
<dbReference type="SUPFAM" id="SSF63763">
    <property type="entry name" value="SAND domain-like"/>
    <property type="match status" value="1"/>
</dbReference>
<keyword evidence="1" id="KW-0805">Transcription regulation</keyword>
<dbReference type="PROSITE" id="PS50864">
    <property type="entry name" value="SAND"/>
    <property type="match status" value="1"/>
</dbReference>
<keyword evidence="3" id="KW-0539">Nucleus</keyword>
<dbReference type="GO" id="GO:0003677">
    <property type="term" value="F:DNA binding"/>
    <property type="evidence" value="ECO:0007669"/>
    <property type="project" value="UniProtKB-KW"/>
</dbReference>
<dbReference type="Gene3D" id="3.10.390.10">
    <property type="entry name" value="SAND domain-like"/>
    <property type="match status" value="1"/>
</dbReference>
<dbReference type="GO" id="GO:0046872">
    <property type="term" value="F:metal ion binding"/>
    <property type="evidence" value="ECO:0007669"/>
    <property type="project" value="UniProtKB-KW"/>
</dbReference>
<comment type="caution">
    <text evidence="6">The sequence shown here is derived from an EMBL/GenBank/DDBJ whole genome shotgun (WGS) entry which is preliminary data.</text>
</comment>
<feature type="compositionally biased region" description="Polar residues" evidence="4">
    <location>
        <begin position="378"/>
        <end position="388"/>
    </location>
</feature>
<organism evidence="6 7">
    <name type="scientific">Ramazzottius varieornatus</name>
    <name type="common">Water bear</name>
    <name type="synonym">Tardigrade</name>
    <dbReference type="NCBI Taxonomy" id="947166"/>
    <lineage>
        <taxon>Eukaryota</taxon>
        <taxon>Metazoa</taxon>
        <taxon>Ecdysozoa</taxon>
        <taxon>Tardigrada</taxon>
        <taxon>Eutardigrada</taxon>
        <taxon>Parachela</taxon>
        <taxon>Hypsibioidea</taxon>
        <taxon>Ramazzottiidae</taxon>
        <taxon>Ramazzottius</taxon>
    </lineage>
</organism>
<gene>
    <name evidence="6" type="primary">RvY_09388</name>
    <name evidence="6" type="synonym">RvY_09388.1</name>
    <name evidence="6" type="ORF">RvY_09388-1</name>
</gene>
<feature type="compositionally biased region" description="Basic and acidic residues" evidence="4">
    <location>
        <begin position="511"/>
        <end position="533"/>
    </location>
</feature>
<evidence type="ECO:0000256" key="1">
    <source>
        <dbReference type="ARBA" id="ARBA00023015"/>
    </source>
</evidence>
<proteinExistence type="predicted"/>
<name>A0A1D1V947_RAMVA</name>
<evidence type="ECO:0000256" key="3">
    <source>
        <dbReference type="ARBA" id="ARBA00023242"/>
    </source>
</evidence>